<dbReference type="Gene3D" id="3.40.50.300">
    <property type="entry name" value="P-loop containing nucleotide triphosphate hydrolases"/>
    <property type="match status" value="1"/>
</dbReference>
<dbReference type="GO" id="GO:0005975">
    <property type="term" value="P:carbohydrate metabolic process"/>
    <property type="evidence" value="ECO:0007669"/>
    <property type="project" value="InterPro"/>
</dbReference>
<dbReference type="InterPro" id="IPR027417">
    <property type="entry name" value="P-loop_NTPase"/>
</dbReference>
<evidence type="ECO:0000256" key="7">
    <source>
        <dbReference type="ARBA" id="ARBA00022840"/>
    </source>
</evidence>
<keyword evidence="11" id="KW-1185">Reference proteome</keyword>
<proteinExistence type="inferred from homology"/>
<dbReference type="NCBIfam" id="TIGR01313">
    <property type="entry name" value="therm_gnt_kin"/>
    <property type="match status" value="1"/>
</dbReference>
<name>A0A1I0CM47_9RHOB</name>
<dbReference type="AlphaFoldDB" id="A0A1I0CM47"/>
<dbReference type="RefSeq" id="WP_090733392.1">
    <property type="nucleotide sequence ID" value="NZ_FOHO01000003.1"/>
</dbReference>
<comment type="pathway">
    <text evidence="1">Carbohydrate acid metabolism.</text>
</comment>
<accession>A0A1I0CM47</accession>
<gene>
    <name evidence="10" type="ORF">SAMN04489858_103362</name>
</gene>
<dbReference type="GO" id="GO:0046316">
    <property type="term" value="F:gluconokinase activity"/>
    <property type="evidence" value="ECO:0007669"/>
    <property type="project" value="UniProtKB-EC"/>
</dbReference>
<evidence type="ECO:0000256" key="6">
    <source>
        <dbReference type="ARBA" id="ARBA00022777"/>
    </source>
</evidence>
<evidence type="ECO:0000313" key="11">
    <source>
        <dbReference type="Proteomes" id="UP000199180"/>
    </source>
</evidence>
<dbReference type="GO" id="GO:0005524">
    <property type="term" value="F:ATP binding"/>
    <property type="evidence" value="ECO:0007669"/>
    <property type="project" value="UniProtKB-KW"/>
</dbReference>
<evidence type="ECO:0000256" key="8">
    <source>
        <dbReference type="ARBA" id="ARBA00048090"/>
    </source>
</evidence>
<evidence type="ECO:0000256" key="2">
    <source>
        <dbReference type="ARBA" id="ARBA00008420"/>
    </source>
</evidence>
<keyword evidence="6 9" id="KW-0418">Kinase</keyword>
<organism evidence="10 11">
    <name type="scientific">Paracoccus homiensis</name>
    <dbReference type="NCBI Taxonomy" id="364199"/>
    <lineage>
        <taxon>Bacteria</taxon>
        <taxon>Pseudomonadati</taxon>
        <taxon>Pseudomonadota</taxon>
        <taxon>Alphaproteobacteria</taxon>
        <taxon>Rhodobacterales</taxon>
        <taxon>Paracoccaceae</taxon>
        <taxon>Paracoccus</taxon>
    </lineage>
</organism>
<dbReference type="STRING" id="364199.SAMN04489858_103362"/>
<evidence type="ECO:0000256" key="4">
    <source>
        <dbReference type="ARBA" id="ARBA00022679"/>
    </source>
</evidence>
<dbReference type="InterPro" id="IPR006001">
    <property type="entry name" value="Therm_gnt_kin"/>
</dbReference>
<dbReference type="SUPFAM" id="SSF52540">
    <property type="entry name" value="P-loop containing nucleoside triphosphate hydrolases"/>
    <property type="match status" value="1"/>
</dbReference>
<keyword evidence="7 9" id="KW-0067">ATP-binding</keyword>
<comment type="catalytic activity">
    <reaction evidence="8 9">
        <text>D-gluconate + ATP = 6-phospho-D-gluconate + ADP + H(+)</text>
        <dbReference type="Rhea" id="RHEA:19433"/>
        <dbReference type="ChEBI" id="CHEBI:15378"/>
        <dbReference type="ChEBI" id="CHEBI:18391"/>
        <dbReference type="ChEBI" id="CHEBI:30616"/>
        <dbReference type="ChEBI" id="CHEBI:58759"/>
        <dbReference type="ChEBI" id="CHEBI:456216"/>
        <dbReference type="EC" id="2.7.1.12"/>
    </reaction>
</comment>
<evidence type="ECO:0000313" key="10">
    <source>
        <dbReference type="EMBL" id="SET20294.1"/>
    </source>
</evidence>
<dbReference type="GO" id="GO:0005737">
    <property type="term" value="C:cytoplasm"/>
    <property type="evidence" value="ECO:0007669"/>
    <property type="project" value="TreeGrafter"/>
</dbReference>
<comment type="similarity">
    <text evidence="2 9">Belongs to the gluconokinase GntK/GntV family.</text>
</comment>
<dbReference type="InterPro" id="IPR031322">
    <property type="entry name" value="Shikimate/glucono_kinase"/>
</dbReference>
<keyword evidence="4 9" id="KW-0808">Transferase</keyword>
<evidence type="ECO:0000256" key="9">
    <source>
        <dbReference type="RuleBase" id="RU363066"/>
    </source>
</evidence>
<dbReference type="PANTHER" id="PTHR43442:SF3">
    <property type="entry name" value="GLUCONOKINASE-RELATED"/>
    <property type="match status" value="1"/>
</dbReference>
<reference evidence="10 11" key="1">
    <citation type="submission" date="2016-10" db="EMBL/GenBank/DDBJ databases">
        <authorList>
            <person name="de Groot N.N."/>
        </authorList>
    </citation>
    <scope>NUCLEOTIDE SEQUENCE [LARGE SCALE GENOMIC DNA]</scope>
    <source>
        <strain evidence="10 11">DSM 17862</strain>
    </source>
</reference>
<protein>
    <recommendedName>
        <fullName evidence="3 9">Gluconokinase</fullName>
        <ecNumber evidence="3 9">2.7.1.12</ecNumber>
    </recommendedName>
</protein>
<dbReference type="EMBL" id="FOHO01000003">
    <property type="protein sequence ID" value="SET20294.1"/>
    <property type="molecule type" value="Genomic_DNA"/>
</dbReference>
<dbReference type="EC" id="2.7.1.12" evidence="3 9"/>
<dbReference type="OrthoDB" id="9795716at2"/>
<evidence type="ECO:0000256" key="1">
    <source>
        <dbReference type="ARBA" id="ARBA00004761"/>
    </source>
</evidence>
<dbReference type="Pfam" id="PF01202">
    <property type="entry name" value="SKI"/>
    <property type="match status" value="1"/>
</dbReference>
<keyword evidence="5 9" id="KW-0547">Nucleotide-binding</keyword>
<dbReference type="CDD" id="cd02021">
    <property type="entry name" value="GntK"/>
    <property type="match status" value="1"/>
</dbReference>
<evidence type="ECO:0000256" key="3">
    <source>
        <dbReference type="ARBA" id="ARBA00012054"/>
    </source>
</evidence>
<sequence>MSDRPILVMGICGVGKSTIAQAIAASLGASFIEADSYHSPEAVAWMAAGKPLTDDMRWGWLDRLGDAVNQTQGRAVLACSALGLAHRDRLRARTGPLDIVFLNGDRDLIAARMNARKDHYMPVSLIDSQLAALQPPDAQAEHALWISVEMTPEQIIQTAVSRLALTEDSSTGGKTT</sequence>
<dbReference type="PANTHER" id="PTHR43442">
    <property type="entry name" value="GLUCONOKINASE-RELATED"/>
    <property type="match status" value="1"/>
</dbReference>
<evidence type="ECO:0000256" key="5">
    <source>
        <dbReference type="ARBA" id="ARBA00022741"/>
    </source>
</evidence>
<dbReference type="Proteomes" id="UP000199180">
    <property type="component" value="Unassembled WGS sequence"/>
</dbReference>